<feature type="signal peptide" evidence="4">
    <location>
        <begin position="1"/>
        <end position="25"/>
    </location>
</feature>
<dbReference type="SMART" id="SM00269">
    <property type="entry name" value="BowB"/>
    <property type="match status" value="1"/>
</dbReference>
<evidence type="ECO:0000256" key="1">
    <source>
        <dbReference type="ARBA" id="ARBA00022690"/>
    </source>
</evidence>
<dbReference type="Proteomes" id="UP001140206">
    <property type="component" value="Chromosome 5"/>
</dbReference>
<evidence type="ECO:0000313" key="7">
    <source>
        <dbReference type="Proteomes" id="UP001140206"/>
    </source>
</evidence>
<dbReference type="SUPFAM" id="SSF57247">
    <property type="entry name" value="Bowman-Birk inhibitor, BBI"/>
    <property type="match status" value="1"/>
</dbReference>
<comment type="similarity">
    <text evidence="3">Belongs to the Bowman-Birk serine protease inhibitor family.</text>
</comment>
<evidence type="ECO:0000256" key="4">
    <source>
        <dbReference type="SAM" id="SignalP"/>
    </source>
</evidence>
<dbReference type="PROSITE" id="PS51257">
    <property type="entry name" value="PROKAR_LIPOPROTEIN"/>
    <property type="match status" value="1"/>
</dbReference>
<dbReference type="AlphaFoldDB" id="A0AAV8CE66"/>
<dbReference type="InterPro" id="IPR035995">
    <property type="entry name" value="Bowman-Birk_prot_inh"/>
</dbReference>
<keyword evidence="7" id="KW-1185">Reference proteome</keyword>
<keyword evidence="3" id="KW-0722">Serine protease inhibitor</keyword>
<dbReference type="EMBL" id="JAMFTS010000005">
    <property type="protein sequence ID" value="KAJ4753784.1"/>
    <property type="molecule type" value="Genomic_DNA"/>
</dbReference>
<dbReference type="GO" id="GO:0004867">
    <property type="term" value="F:serine-type endopeptidase inhibitor activity"/>
    <property type="evidence" value="ECO:0007669"/>
    <property type="project" value="UniProtKB-KW"/>
</dbReference>
<evidence type="ECO:0000256" key="2">
    <source>
        <dbReference type="ARBA" id="ARBA00023157"/>
    </source>
</evidence>
<name>A0AAV8CE66_9POAL</name>
<feature type="domain" description="Bowman-Birk serine protease inhibitors family" evidence="5">
    <location>
        <begin position="37"/>
        <end position="99"/>
    </location>
</feature>
<comment type="caution">
    <text evidence="6">The sequence shown here is derived from an EMBL/GenBank/DDBJ whole genome shotgun (WGS) entry which is preliminary data.</text>
</comment>
<accession>A0AAV8CE66</accession>
<proteinExistence type="inferred from homology"/>
<evidence type="ECO:0000256" key="3">
    <source>
        <dbReference type="RuleBase" id="RU003856"/>
    </source>
</evidence>
<dbReference type="Gene3D" id="2.10.69.10">
    <property type="entry name" value="Cysteine Protease (Bromelain) Inhibitor, subunit H"/>
    <property type="match status" value="1"/>
</dbReference>
<keyword evidence="1 3" id="KW-0646">Protease inhibitor</keyword>
<protein>
    <submittedName>
        <fullName evidence="6">Bowman-Birk trypsin inhibitor-like protein</fullName>
    </submittedName>
</protein>
<keyword evidence="4" id="KW-0732">Signal</keyword>
<gene>
    <name evidence="6" type="ORF">LUZ62_088189</name>
</gene>
<reference evidence="6" key="1">
    <citation type="submission" date="2022-08" db="EMBL/GenBank/DDBJ databases">
        <authorList>
            <person name="Marques A."/>
        </authorList>
    </citation>
    <scope>NUCLEOTIDE SEQUENCE</scope>
    <source>
        <strain evidence="6">RhyPub2mFocal</strain>
        <tissue evidence="6">Leaves</tissue>
    </source>
</reference>
<feature type="chain" id="PRO_5043798681" evidence="4">
    <location>
        <begin position="26"/>
        <end position="108"/>
    </location>
</feature>
<dbReference type="GO" id="GO:0005576">
    <property type="term" value="C:extracellular region"/>
    <property type="evidence" value="ECO:0007669"/>
    <property type="project" value="InterPro"/>
</dbReference>
<organism evidence="6 7">
    <name type="scientific">Rhynchospora pubera</name>
    <dbReference type="NCBI Taxonomy" id="906938"/>
    <lineage>
        <taxon>Eukaryota</taxon>
        <taxon>Viridiplantae</taxon>
        <taxon>Streptophyta</taxon>
        <taxon>Embryophyta</taxon>
        <taxon>Tracheophyta</taxon>
        <taxon>Spermatophyta</taxon>
        <taxon>Magnoliopsida</taxon>
        <taxon>Liliopsida</taxon>
        <taxon>Poales</taxon>
        <taxon>Cyperaceae</taxon>
        <taxon>Cyperoideae</taxon>
        <taxon>Rhynchosporeae</taxon>
        <taxon>Rhynchospora</taxon>
    </lineage>
</organism>
<evidence type="ECO:0000259" key="5">
    <source>
        <dbReference type="SMART" id="SM00269"/>
    </source>
</evidence>
<evidence type="ECO:0000313" key="6">
    <source>
        <dbReference type="EMBL" id="KAJ4753784.1"/>
    </source>
</evidence>
<dbReference type="Pfam" id="PF00228">
    <property type="entry name" value="Bowman-Birk_leg"/>
    <property type="match status" value="1"/>
</dbReference>
<sequence length="108" mass="11866">MARVATSSLFICFVISCILIHHASSAENTMKEQAGTCCKTCNICTRSFPPLCRCEDLFTECPPKCTNCEKVEPQTDSISASTPLYRCHTLLLDPCNRPCEKASSLNGQ</sequence>
<dbReference type="InterPro" id="IPR000877">
    <property type="entry name" value="Prot_inh_BBI"/>
</dbReference>
<keyword evidence="2" id="KW-1015">Disulfide bond</keyword>